<accession>A0A8D8XAQ9</accession>
<name>A0A8D8XAQ9_9HEMI</name>
<organism evidence="2">
    <name type="scientific">Cacopsylla melanoneura</name>
    <dbReference type="NCBI Taxonomy" id="428564"/>
    <lineage>
        <taxon>Eukaryota</taxon>
        <taxon>Metazoa</taxon>
        <taxon>Ecdysozoa</taxon>
        <taxon>Arthropoda</taxon>
        <taxon>Hexapoda</taxon>
        <taxon>Insecta</taxon>
        <taxon>Pterygota</taxon>
        <taxon>Neoptera</taxon>
        <taxon>Paraneoptera</taxon>
        <taxon>Hemiptera</taxon>
        <taxon>Sternorrhyncha</taxon>
        <taxon>Psylloidea</taxon>
        <taxon>Psyllidae</taxon>
        <taxon>Psyllinae</taxon>
        <taxon>Cacopsylla</taxon>
    </lineage>
</organism>
<proteinExistence type="predicted"/>
<evidence type="ECO:0000313" key="2">
    <source>
        <dbReference type="EMBL" id="CAG6690002.1"/>
    </source>
</evidence>
<reference evidence="2" key="1">
    <citation type="submission" date="2021-05" db="EMBL/GenBank/DDBJ databases">
        <authorList>
            <person name="Alioto T."/>
            <person name="Alioto T."/>
            <person name="Gomez Garrido J."/>
        </authorList>
    </citation>
    <scope>NUCLEOTIDE SEQUENCE</scope>
</reference>
<sequence>MKLRRGNSVLLKRDIGSIEILRSFDNHKVQRERDRETHKQEERGVKGEGREKGRGYRLYNYSSPACSASPAGGVARFFHPHPHQSLDFPFSRSFTSSTTPSLFPPSYIPPINCPYLFFSQSIASPPIFHFQFPLTTHHLLLLSKLHSPHLFLSQQDYCSSSAFASKATSSFPFHLLPLSTSTSLPLCSFPAFDRLFPFRPRGAFFLTRVFVAPCCLFPPDHPLFPSGVCLPLIPGSFRPVTHSSFPVLVYSVEFFFPILTFFPPFLPYSTQMPSLGSSLFSLSLQREKSTEKRATGEESPFFKRKRGETRKL</sequence>
<dbReference type="AlphaFoldDB" id="A0A8D8XAQ9"/>
<feature type="compositionally biased region" description="Basic residues" evidence="1">
    <location>
        <begin position="302"/>
        <end position="312"/>
    </location>
</feature>
<evidence type="ECO:0000256" key="1">
    <source>
        <dbReference type="SAM" id="MobiDB-lite"/>
    </source>
</evidence>
<dbReference type="EMBL" id="HBUF01295111">
    <property type="protein sequence ID" value="CAG6690002.1"/>
    <property type="molecule type" value="Transcribed_RNA"/>
</dbReference>
<protein>
    <submittedName>
        <fullName evidence="2">Uncharacterized protein</fullName>
    </submittedName>
</protein>
<feature type="region of interest" description="Disordered" evidence="1">
    <location>
        <begin position="289"/>
        <end position="312"/>
    </location>
</feature>
<feature type="region of interest" description="Disordered" evidence="1">
    <location>
        <begin position="28"/>
        <end position="51"/>
    </location>
</feature>